<proteinExistence type="predicted"/>
<accession>A0A238ZQU8</accession>
<dbReference type="AlphaFoldDB" id="A0A238ZQU8"/>
<keyword evidence="2" id="KW-1185">Reference proteome</keyword>
<dbReference type="EMBL" id="FZNY01000003">
    <property type="protein sequence ID" value="SNR85522.1"/>
    <property type="molecule type" value="Genomic_DNA"/>
</dbReference>
<organism evidence="1 2">
    <name type="scientific">Dokdonia pacifica</name>
    <dbReference type="NCBI Taxonomy" id="1627892"/>
    <lineage>
        <taxon>Bacteria</taxon>
        <taxon>Pseudomonadati</taxon>
        <taxon>Bacteroidota</taxon>
        <taxon>Flavobacteriia</taxon>
        <taxon>Flavobacteriales</taxon>
        <taxon>Flavobacteriaceae</taxon>
        <taxon>Dokdonia</taxon>
    </lineage>
</organism>
<sequence>MNRIVYAFKEQSDAEVYTELSRSTKAYTDIKNNLT</sequence>
<evidence type="ECO:0000313" key="1">
    <source>
        <dbReference type="EMBL" id="SNR85522.1"/>
    </source>
</evidence>
<gene>
    <name evidence="1" type="ORF">SAMN06265376_103429</name>
</gene>
<protein>
    <submittedName>
        <fullName evidence="1">Uncharacterized protein</fullName>
    </submittedName>
</protein>
<evidence type="ECO:0000313" key="2">
    <source>
        <dbReference type="Proteomes" id="UP000198379"/>
    </source>
</evidence>
<reference evidence="1 2" key="1">
    <citation type="submission" date="2017-06" db="EMBL/GenBank/DDBJ databases">
        <authorList>
            <person name="Kim H.J."/>
            <person name="Triplett B.A."/>
        </authorList>
    </citation>
    <scope>NUCLEOTIDE SEQUENCE [LARGE SCALE GENOMIC DNA]</scope>
    <source>
        <strain evidence="1 2">DSM 25597</strain>
    </source>
</reference>
<name>A0A238ZQU8_9FLAO</name>
<dbReference type="Proteomes" id="UP000198379">
    <property type="component" value="Unassembled WGS sequence"/>
</dbReference>